<evidence type="ECO:0000259" key="16">
    <source>
        <dbReference type="PROSITE" id="PS50850"/>
    </source>
</evidence>
<evidence type="ECO:0000256" key="13">
    <source>
        <dbReference type="ARBA" id="ARBA00031099"/>
    </source>
</evidence>
<keyword evidence="10 15" id="KW-1133">Transmembrane helix</keyword>
<keyword evidence="6" id="KW-0813">Transport</keyword>
<reference evidence="17" key="1">
    <citation type="submission" date="2022-12" db="EMBL/GenBank/DDBJ databases">
        <authorList>
            <person name="Alioto T."/>
            <person name="Alioto T."/>
            <person name="Gomez Garrido J."/>
        </authorList>
    </citation>
    <scope>NUCLEOTIDE SEQUENCE</scope>
</reference>
<dbReference type="Pfam" id="PF00083">
    <property type="entry name" value="Sugar_tr"/>
    <property type="match status" value="1"/>
</dbReference>
<dbReference type="InterPro" id="IPR005829">
    <property type="entry name" value="Sugar_transporter_CS"/>
</dbReference>
<dbReference type="GO" id="GO:1990539">
    <property type="term" value="P:fructose import across plasma membrane"/>
    <property type="evidence" value="ECO:0007669"/>
    <property type="project" value="UniProtKB-ARBA"/>
</dbReference>
<evidence type="ECO:0000313" key="17">
    <source>
        <dbReference type="EMBL" id="CAI5778962.1"/>
    </source>
</evidence>
<dbReference type="PANTHER" id="PTHR23503:SF32">
    <property type="entry name" value="SOLUTE CARRIER FAMILY 2, FACILITATED GLUCOSE TRANSPORTER MEMBER 5"/>
    <property type="match status" value="1"/>
</dbReference>
<evidence type="ECO:0000256" key="11">
    <source>
        <dbReference type="ARBA" id="ARBA00023136"/>
    </source>
</evidence>
<feature type="transmembrane region" description="Helical" evidence="15">
    <location>
        <begin position="585"/>
        <end position="607"/>
    </location>
</feature>
<keyword evidence="18" id="KW-1185">Reference proteome</keyword>
<sequence length="643" mass="72301">MISEPNCQQLPGTFWSPSSDWLSQHRVLRALLQNERRLDSILHSSPVRESYSEPSFWAPTQETMDEIEEVDNETINTQMSSEKTTNIRVSSEETTNTRVSSEETTNTRVSSEETTNIRVCSEETINTRVRSEGTTSTWMSLEGTTNTRVRSEETTNTRVSSEGTTNTWVSSEGTTNTQASLEETPKTQESSKLLIWVSVASCLLSQCDGYNMWLLYSPTVFLHDLYNTTMLEELGNRVDSKLVLATIPVALFPFGAICGSFPVAWLMDRFGRKGALMIADILYIICSVLLGLSHLIRTYGYSLFINFCFGLCSGITFCVVSIYLGEISPIHLRGRIMMMHSLFSSFGVLLAQILSLPEIIGTRKGLPILTSISVVMPLLQVFLLPLLPESPRYLFIQKEDENNAIKVLKKLRDTSDVDDEIEELQLEDIIEKDEKNMDSLKLMMTPSLKWHVIRIFVLMGGEQLDGLNAAYYYKERIISPTKSDIAEIHLLLIIGSTVYSCAIALSMYLADSKGHKFLLLVGSGICIVTCIMLTMSLDLMKYIPHMVLVRKVLENIFIFGHGIGSGSISSVIVVELFLQSSRASAFAIAGFVHWLSRFLIEFIFFYIEVSRLEFPFGRKCGKKSSAPYRTIIVSPNPQMKPYP</sequence>
<dbReference type="GO" id="GO:0046323">
    <property type="term" value="P:D-glucose import"/>
    <property type="evidence" value="ECO:0007669"/>
    <property type="project" value="TreeGrafter"/>
</dbReference>
<evidence type="ECO:0000256" key="7">
    <source>
        <dbReference type="ARBA" id="ARBA00022475"/>
    </source>
</evidence>
<evidence type="ECO:0000256" key="4">
    <source>
        <dbReference type="ARBA" id="ARBA00007004"/>
    </source>
</evidence>
<keyword evidence="8 17" id="KW-0762">Sugar transport</keyword>
<gene>
    <name evidence="17" type="ORF">PODLI_1B023251</name>
</gene>
<dbReference type="InterPro" id="IPR005828">
    <property type="entry name" value="MFS_sugar_transport-like"/>
</dbReference>
<keyword evidence="7" id="KW-1003">Cell membrane</keyword>
<dbReference type="PROSITE" id="PS50850">
    <property type="entry name" value="MFS"/>
    <property type="match status" value="1"/>
</dbReference>
<keyword evidence="11 15" id="KW-0472">Membrane</keyword>
<feature type="transmembrane region" description="Helical" evidence="15">
    <location>
        <begin position="517"/>
        <end position="536"/>
    </location>
</feature>
<evidence type="ECO:0000256" key="6">
    <source>
        <dbReference type="ARBA" id="ARBA00022448"/>
    </source>
</evidence>
<dbReference type="SUPFAM" id="SSF103473">
    <property type="entry name" value="MFS general substrate transporter"/>
    <property type="match status" value="1"/>
</dbReference>
<evidence type="ECO:0000256" key="8">
    <source>
        <dbReference type="ARBA" id="ARBA00022597"/>
    </source>
</evidence>
<feature type="region of interest" description="Disordered" evidence="14">
    <location>
        <begin position="144"/>
        <end position="184"/>
    </location>
</feature>
<evidence type="ECO:0000256" key="3">
    <source>
        <dbReference type="ARBA" id="ARBA00004651"/>
    </source>
</evidence>
<dbReference type="EMBL" id="OX395132">
    <property type="protein sequence ID" value="CAI5778962.1"/>
    <property type="molecule type" value="Genomic_DNA"/>
</dbReference>
<dbReference type="PROSITE" id="PS00216">
    <property type="entry name" value="SUGAR_TRANSPORT_1"/>
    <property type="match status" value="1"/>
</dbReference>
<dbReference type="AlphaFoldDB" id="A0AA35KK99"/>
<evidence type="ECO:0000256" key="12">
    <source>
        <dbReference type="ARBA" id="ARBA00029961"/>
    </source>
</evidence>
<dbReference type="InterPro" id="IPR036259">
    <property type="entry name" value="MFS_trans_sf"/>
</dbReference>
<feature type="transmembrane region" description="Helical" evidence="15">
    <location>
        <begin position="242"/>
        <end position="267"/>
    </location>
</feature>
<feature type="transmembrane region" description="Helical" evidence="15">
    <location>
        <begin position="302"/>
        <end position="324"/>
    </location>
</feature>
<organism evidence="17 18">
    <name type="scientific">Podarcis lilfordi</name>
    <name type="common">Lilford's wall lizard</name>
    <dbReference type="NCBI Taxonomy" id="74358"/>
    <lineage>
        <taxon>Eukaryota</taxon>
        <taxon>Metazoa</taxon>
        <taxon>Chordata</taxon>
        <taxon>Craniata</taxon>
        <taxon>Vertebrata</taxon>
        <taxon>Euteleostomi</taxon>
        <taxon>Lepidosauria</taxon>
        <taxon>Squamata</taxon>
        <taxon>Bifurcata</taxon>
        <taxon>Unidentata</taxon>
        <taxon>Episquamata</taxon>
        <taxon>Laterata</taxon>
        <taxon>Lacertibaenia</taxon>
        <taxon>Lacertidae</taxon>
        <taxon>Podarcis</taxon>
    </lineage>
</organism>
<protein>
    <recommendedName>
        <fullName evidence="5">Solute carrier family 2, facilitated glucose transporter member 5</fullName>
    </recommendedName>
    <alternativeName>
        <fullName evidence="13">Fructose transporter</fullName>
    </alternativeName>
    <alternativeName>
        <fullName evidence="12">Glucose transporter type 5, small intestine</fullName>
    </alternativeName>
</protein>
<proteinExistence type="inferred from homology"/>
<accession>A0AA35KK99</accession>
<name>A0AA35KK99_9SAUR</name>
<evidence type="ECO:0000313" key="18">
    <source>
        <dbReference type="Proteomes" id="UP001178461"/>
    </source>
</evidence>
<keyword evidence="9 15" id="KW-0812">Transmembrane</keyword>
<feature type="transmembrane region" description="Helical" evidence="15">
    <location>
        <begin position="556"/>
        <end position="578"/>
    </location>
</feature>
<feature type="region of interest" description="Disordered" evidence="14">
    <location>
        <begin position="78"/>
        <end position="115"/>
    </location>
</feature>
<evidence type="ECO:0000256" key="10">
    <source>
        <dbReference type="ARBA" id="ARBA00022989"/>
    </source>
</evidence>
<evidence type="ECO:0000256" key="15">
    <source>
        <dbReference type="SAM" id="Phobius"/>
    </source>
</evidence>
<evidence type="ECO:0000256" key="1">
    <source>
        <dbReference type="ARBA" id="ARBA00000590"/>
    </source>
</evidence>
<evidence type="ECO:0000256" key="2">
    <source>
        <dbReference type="ARBA" id="ARBA00004135"/>
    </source>
</evidence>
<comment type="catalytic activity">
    <reaction evidence="1">
        <text>D-fructose(out) = D-fructose(in)</text>
        <dbReference type="Rhea" id="RHEA:60372"/>
        <dbReference type="ChEBI" id="CHEBI:37721"/>
    </reaction>
</comment>
<dbReference type="GO" id="GO:0042383">
    <property type="term" value="C:sarcolemma"/>
    <property type="evidence" value="ECO:0007669"/>
    <property type="project" value="UniProtKB-SubCell"/>
</dbReference>
<dbReference type="Gene3D" id="1.20.1250.20">
    <property type="entry name" value="MFS general substrate transporter like domains"/>
    <property type="match status" value="1"/>
</dbReference>
<dbReference type="FunFam" id="1.20.1250.20:FF:001511">
    <property type="entry name" value="Solute carrier family 2, facilitated glucose transporter member 5"/>
    <property type="match status" value="1"/>
</dbReference>
<comment type="similarity">
    <text evidence="4">Belongs to the major facilitator superfamily. Sugar transporter (TC 2.A.1.1) family. Glucose transporter subfamily.</text>
</comment>
<dbReference type="GO" id="GO:0070837">
    <property type="term" value="P:dehydroascorbic acid transport"/>
    <property type="evidence" value="ECO:0007669"/>
    <property type="project" value="TreeGrafter"/>
</dbReference>
<comment type="subcellular location">
    <subcellularLocation>
        <location evidence="2">Cell membrane</location>
        <location evidence="2">Sarcolemma</location>
    </subcellularLocation>
    <subcellularLocation>
        <location evidence="3">Cell membrane</location>
        <topology evidence="3">Multi-pass membrane protein</topology>
    </subcellularLocation>
</comment>
<dbReference type="InterPro" id="IPR045263">
    <property type="entry name" value="GLUT"/>
</dbReference>
<dbReference type="PANTHER" id="PTHR23503">
    <property type="entry name" value="SOLUTE CARRIER FAMILY 2"/>
    <property type="match status" value="1"/>
</dbReference>
<feature type="transmembrane region" description="Helical" evidence="15">
    <location>
        <begin position="488"/>
        <end position="510"/>
    </location>
</feature>
<feature type="domain" description="Major facilitator superfamily (MFS) profile" evidence="16">
    <location>
        <begin position="197"/>
        <end position="643"/>
    </location>
</feature>
<feature type="transmembrane region" description="Helical" evidence="15">
    <location>
        <begin position="274"/>
        <end position="296"/>
    </location>
</feature>
<feature type="compositionally biased region" description="Polar residues" evidence="14">
    <location>
        <begin position="156"/>
        <end position="184"/>
    </location>
</feature>
<feature type="transmembrane region" description="Helical" evidence="15">
    <location>
        <begin position="336"/>
        <end position="354"/>
    </location>
</feature>
<dbReference type="GO" id="GO:0055056">
    <property type="term" value="F:D-glucose transmembrane transporter activity"/>
    <property type="evidence" value="ECO:0007669"/>
    <property type="project" value="TreeGrafter"/>
</dbReference>
<evidence type="ECO:0000256" key="9">
    <source>
        <dbReference type="ARBA" id="ARBA00022692"/>
    </source>
</evidence>
<dbReference type="Proteomes" id="UP001178461">
    <property type="component" value="Chromosome 7"/>
</dbReference>
<evidence type="ECO:0000256" key="5">
    <source>
        <dbReference type="ARBA" id="ARBA00015973"/>
    </source>
</evidence>
<feature type="transmembrane region" description="Helical" evidence="15">
    <location>
        <begin position="366"/>
        <end position="387"/>
    </location>
</feature>
<dbReference type="GO" id="GO:0005353">
    <property type="term" value="F:fructose transmembrane transporter activity"/>
    <property type="evidence" value="ECO:0007669"/>
    <property type="project" value="UniProtKB-ARBA"/>
</dbReference>
<dbReference type="InterPro" id="IPR020846">
    <property type="entry name" value="MFS_dom"/>
</dbReference>
<evidence type="ECO:0000256" key="14">
    <source>
        <dbReference type="SAM" id="MobiDB-lite"/>
    </source>
</evidence>